<evidence type="ECO:0000256" key="11">
    <source>
        <dbReference type="SAM" id="Phobius"/>
    </source>
</evidence>
<dbReference type="SMART" id="SM01323">
    <property type="entry name" value="YajC"/>
    <property type="match status" value="1"/>
</dbReference>
<comment type="similarity">
    <text evidence="2">Belongs to the YajC family.</text>
</comment>
<evidence type="ECO:0000313" key="15">
    <source>
        <dbReference type="Proteomes" id="UP001208692"/>
    </source>
</evidence>
<evidence type="ECO:0000256" key="7">
    <source>
        <dbReference type="ARBA" id="ARBA00022927"/>
    </source>
</evidence>
<comment type="subcellular location">
    <subcellularLocation>
        <location evidence="1">Cell membrane</location>
        <topology evidence="1">Single-pass membrane protein</topology>
    </subcellularLocation>
</comment>
<keyword evidence="15" id="KW-1185">Reference proteome</keyword>
<dbReference type="PANTHER" id="PTHR33909">
    <property type="entry name" value="SEC TRANSLOCON ACCESSORY COMPLEX SUBUNIT YAJC"/>
    <property type="match status" value="1"/>
</dbReference>
<keyword evidence="8 11" id="KW-1133">Transmembrane helix</keyword>
<evidence type="ECO:0000256" key="10">
    <source>
        <dbReference type="ARBA" id="ARBA00023136"/>
    </source>
</evidence>
<dbReference type="PANTHER" id="PTHR33909:SF1">
    <property type="entry name" value="SEC TRANSLOCON ACCESSORY COMPLEX SUBUNIT YAJC"/>
    <property type="match status" value="1"/>
</dbReference>
<dbReference type="Proteomes" id="UP001207736">
    <property type="component" value="Unassembled WGS sequence"/>
</dbReference>
<dbReference type="GO" id="GO:0015031">
    <property type="term" value="P:protein transport"/>
    <property type="evidence" value="ECO:0007669"/>
    <property type="project" value="UniProtKB-KW"/>
</dbReference>
<evidence type="ECO:0000256" key="9">
    <source>
        <dbReference type="ARBA" id="ARBA00023010"/>
    </source>
</evidence>
<sequence>MVILQAAGGANFMFLILMLGLMTFIFWQNISRQKQERKFAESLKKGDRVVMKSGLHGRIAELTDTSIIIETMAGKLMFDRSAVSLEYTRKIQKIEEAK</sequence>
<keyword evidence="5" id="KW-1003">Cell membrane</keyword>
<keyword evidence="9" id="KW-0811">Translocation</keyword>
<dbReference type="EMBL" id="BQKA01000012">
    <property type="protein sequence ID" value="GJM49646.1"/>
    <property type="molecule type" value="Genomic_DNA"/>
</dbReference>
<proteinExistence type="inferred from homology"/>
<keyword evidence="4" id="KW-0813">Transport</keyword>
<dbReference type="RefSeq" id="WP_309297243.1">
    <property type="nucleotide sequence ID" value="NZ_BPMA01000018.1"/>
</dbReference>
<evidence type="ECO:0000256" key="5">
    <source>
        <dbReference type="ARBA" id="ARBA00022475"/>
    </source>
</evidence>
<dbReference type="GO" id="GO:0005886">
    <property type="term" value="C:plasma membrane"/>
    <property type="evidence" value="ECO:0007669"/>
    <property type="project" value="UniProtKB-SubCell"/>
</dbReference>
<protein>
    <recommendedName>
        <fullName evidence="3">Sec translocon accessory complex subunit YajC</fullName>
    </recommendedName>
</protein>
<evidence type="ECO:0000313" key="14">
    <source>
        <dbReference type="Proteomes" id="UP001207736"/>
    </source>
</evidence>
<keyword evidence="10 11" id="KW-0472">Membrane</keyword>
<comment type="caution">
    <text evidence="12">The sequence shown here is derived from an EMBL/GenBank/DDBJ whole genome shotgun (WGS) entry which is preliminary data.</text>
</comment>
<feature type="transmembrane region" description="Helical" evidence="11">
    <location>
        <begin position="6"/>
        <end position="27"/>
    </location>
</feature>
<evidence type="ECO:0000256" key="1">
    <source>
        <dbReference type="ARBA" id="ARBA00004162"/>
    </source>
</evidence>
<organism evidence="12 14">
    <name type="scientific">Capnocytophaga catalasegens</name>
    <dbReference type="NCBI Taxonomy" id="1004260"/>
    <lineage>
        <taxon>Bacteria</taxon>
        <taxon>Pseudomonadati</taxon>
        <taxon>Bacteroidota</taxon>
        <taxon>Flavobacteriia</taxon>
        <taxon>Flavobacteriales</taxon>
        <taxon>Flavobacteriaceae</taxon>
        <taxon>Capnocytophaga</taxon>
    </lineage>
</organism>
<gene>
    <name evidence="12" type="primary">yajC</name>
    <name evidence="12" type="ORF">RCZ15_06210</name>
    <name evidence="13" type="ORF">RCZ16_10280</name>
</gene>
<reference evidence="12 15" key="1">
    <citation type="submission" date="2021-11" db="EMBL/GenBank/DDBJ databases">
        <title>Draft genome sequence of Capnocytophaga sp. strain KC07075 isolated from cat oral cavity.</title>
        <authorList>
            <person name="Suzuki M."/>
            <person name="Imaoka K."/>
            <person name="Kimura M."/>
            <person name="Morikawa S."/>
            <person name="Maeda K."/>
        </authorList>
    </citation>
    <scope>NUCLEOTIDE SEQUENCE</scope>
    <source>
        <strain evidence="12">KC07075</strain>
        <strain evidence="13 15">KC07079</strain>
    </source>
</reference>
<evidence type="ECO:0000256" key="6">
    <source>
        <dbReference type="ARBA" id="ARBA00022692"/>
    </source>
</evidence>
<dbReference type="InterPro" id="IPR003849">
    <property type="entry name" value="Preprotein_translocase_YajC"/>
</dbReference>
<evidence type="ECO:0000256" key="3">
    <source>
        <dbReference type="ARBA" id="ARBA00014962"/>
    </source>
</evidence>
<keyword evidence="6 11" id="KW-0812">Transmembrane</keyword>
<dbReference type="NCBIfam" id="TIGR00739">
    <property type="entry name" value="yajC"/>
    <property type="match status" value="1"/>
</dbReference>
<accession>A0AAV5AQS9</accession>
<dbReference type="Proteomes" id="UP001208692">
    <property type="component" value="Unassembled WGS sequence"/>
</dbReference>
<evidence type="ECO:0000313" key="13">
    <source>
        <dbReference type="EMBL" id="GJM52711.1"/>
    </source>
</evidence>
<dbReference type="Pfam" id="PF02699">
    <property type="entry name" value="YajC"/>
    <property type="match status" value="1"/>
</dbReference>
<name>A0AAV5AQS9_9FLAO</name>
<dbReference type="AlphaFoldDB" id="A0AAV5AQS9"/>
<dbReference type="EMBL" id="BQKB01000018">
    <property type="protein sequence ID" value="GJM52711.1"/>
    <property type="molecule type" value="Genomic_DNA"/>
</dbReference>
<evidence type="ECO:0000256" key="2">
    <source>
        <dbReference type="ARBA" id="ARBA00006742"/>
    </source>
</evidence>
<evidence type="ECO:0000256" key="8">
    <source>
        <dbReference type="ARBA" id="ARBA00022989"/>
    </source>
</evidence>
<evidence type="ECO:0000313" key="12">
    <source>
        <dbReference type="EMBL" id="GJM49646.1"/>
    </source>
</evidence>
<keyword evidence="7" id="KW-0653">Protein transport</keyword>
<evidence type="ECO:0000256" key="4">
    <source>
        <dbReference type="ARBA" id="ARBA00022448"/>
    </source>
</evidence>